<evidence type="ECO:0000256" key="3">
    <source>
        <dbReference type="ARBA" id="ARBA00022618"/>
    </source>
</evidence>
<comment type="subunit">
    <text evidence="9">Component of the NDC80 complex.</text>
</comment>
<evidence type="ECO:0000256" key="1">
    <source>
        <dbReference type="ARBA" id="ARBA00006379"/>
    </source>
</evidence>
<keyword evidence="5 9" id="KW-0995">Kinetochore</keyword>
<evidence type="ECO:0000256" key="2">
    <source>
        <dbReference type="ARBA" id="ARBA00022454"/>
    </source>
</evidence>
<keyword evidence="8 9" id="KW-0137">Centromere</keyword>
<dbReference type="GO" id="GO:0051301">
    <property type="term" value="P:cell division"/>
    <property type="evidence" value="ECO:0007669"/>
    <property type="project" value="UniProtKB-UniRule"/>
</dbReference>
<dbReference type="InterPro" id="IPR013255">
    <property type="entry name" value="Spc25_C"/>
</dbReference>
<dbReference type="InParanoid" id="L2GMB5"/>
<dbReference type="Pfam" id="PF08234">
    <property type="entry name" value="Spindle_Spc25"/>
    <property type="match status" value="1"/>
</dbReference>
<keyword evidence="4 9" id="KW-0498">Mitosis</keyword>
<dbReference type="GO" id="GO:0007059">
    <property type="term" value="P:chromosome segregation"/>
    <property type="evidence" value="ECO:0007669"/>
    <property type="project" value="InterPro"/>
</dbReference>
<dbReference type="Gene3D" id="3.30.457.50">
    <property type="entry name" value="Chromosome segregation protein Spc25"/>
    <property type="match status" value="1"/>
</dbReference>
<dbReference type="GeneID" id="19881715"/>
<keyword evidence="7 9" id="KW-0131">Cell cycle</keyword>
<comment type="function">
    <text evidence="9">Acts as a component of the essential kinetochore-associated NDC80 complex, which is required for chromosome segregation and spindle checkpoint activity.</text>
</comment>
<keyword evidence="3 9" id="KW-0132">Cell division</keyword>
<comment type="subcellular location">
    <subcellularLocation>
        <location evidence="9">Nucleus</location>
    </subcellularLocation>
    <subcellularLocation>
        <location evidence="9">Chromosome</location>
        <location evidence="9">Centromere</location>
        <location evidence="9">Kinetochore</location>
    </subcellularLocation>
</comment>
<dbReference type="OrthoDB" id="2188707at2759"/>
<dbReference type="GO" id="GO:0005634">
    <property type="term" value="C:nucleus"/>
    <property type="evidence" value="ECO:0007669"/>
    <property type="project" value="UniProtKB-SubCell"/>
</dbReference>
<dbReference type="HOGENOM" id="CLU_1230744_0_0_1"/>
<reference evidence="13" key="1">
    <citation type="submission" date="2011-05" db="EMBL/GenBank/DDBJ databases">
        <title>The genome sequence of Vittaforma corneae strain ATCC 50505.</title>
        <authorList>
            <consortium name="The Broad Institute Genome Sequencing Platform"/>
            <person name="Cuomo C."/>
            <person name="Didier E."/>
            <person name="Bowers L."/>
            <person name="Young S.K."/>
            <person name="Zeng Q."/>
            <person name="Gargeya S."/>
            <person name="Fitzgerald M."/>
            <person name="Haas B."/>
            <person name="Abouelleil A."/>
            <person name="Alvarado L."/>
            <person name="Arachchi H.M."/>
            <person name="Berlin A."/>
            <person name="Chapman S.B."/>
            <person name="Gearin G."/>
            <person name="Goldberg J."/>
            <person name="Griggs A."/>
            <person name="Gujja S."/>
            <person name="Hansen M."/>
            <person name="Heiman D."/>
            <person name="Howarth C."/>
            <person name="Larimer J."/>
            <person name="Lui A."/>
            <person name="MacDonald P.J.P."/>
            <person name="McCowen C."/>
            <person name="Montmayeur A."/>
            <person name="Murphy C."/>
            <person name="Neiman D."/>
            <person name="Pearson M."/>
            <person name="Priest M."/>
            <person name="Roberts A."/>
            <person name="Saif S."/>
            <person name="Shea T."/>
            <person name="Sisk P."/>
            <person name="Stolte C."/>
            <person name="Sykes S."/>
            <person name="Wortman J."/>
            <person name="Nusbaum C."/>
            <person name="Birren B."/>
        </authorList>
    </citation>
    <scope>NUCLEOTIDE SEQUENCE [LARGE SCALE GENOMIC DNA]</scope>
    <source>
        <strain evidence="13">ATCC 50505</strain>
    </source>
</reference>
<dbReference type="EMBL" id="JH370136">
    <property type="protein sequence ID" value="ELA41986.1"/>
    <property type="molecule type" value="Genomic_DNA"/>
</dbReference>
<sequence>MDQSEATSKNIRTILNDIWQNLQSKHENLKRDAADLKRKQQDQCRDFSIQNSALLAAFEDSNREAQSLINRKVMLRKSLEKEEADIGKLDKENQEFQRQADELEVLNRSLRERRQDVEEKYKMLLLKSQQLKGKAELKENEHKEMNEAYKRYLGLEIVKIKENVVKISYNNLGSECYMVLDFTNEDCVTGSVPEINIDKLNYLFKEKRNFYEFVKCVRDQLKQRL</sequence>
<evidence type="ECO:0000256" key="9">
    <source>
        <dbReference type="RuleBase" id="RU367150"/>
    </source>
</evidence>
<proteinExistence type="inferred from homology"/>
<dbReference type="RefSeq" id="XP_007604450.1">
    <property type="nucleotide sequence ID" value="XM_007604388.1"/>
</dbReference>
<dbReference type="OMA" id="VINIERY"/>
<evidence type="ECO:0000256" key="5">
    <source>
        <dbReference type="ARBA" id="ARBA00022838"/>
    </source>
</evidence>
<keyword evidence="6 10" id="KW-0175">Coiled coil</keyword>
<dbReference type="STRING" id="993615.L2GMB5"/>
<keyword evidence="13" id="KW-1185">Reference proteome</keyword>
<evidence type="ECO:0000256" key="6">
    <source>
        <dbReference type="ARBA" id="ARBA00023054"/>
    </source>
</evidence>
<evidence type="ECO:0000313" key="13">
    <source>
        <dbReference type="Proteomes" id="UP000011082"/>
    </source>
</evidence>
<evidence type="ECO:0000313" key="12">
    <source>
        <dbReference type="EMBL" id="ELA41986.1"/>
    </source>
</evidence>
<keyword evidence="9" id="KW-0539">Nucleus</keyword>
<organism evidence="12 13">
    <name type="scientific">Vittaforma corneae (strain ATCC 50505)</name>
    <name type="common">Microsporidian parasite</name>
    <name type="synonym">Nosema corneum</name>
    <dbReference type="NCBI Taxonomy" id="993615"/>
    <lineage>
        <taxon>Eukaryota</taxon>
        <taxon>Fungi</taxon>
        <taxon>Fungi incertae sedis</taxon>
        <taxon>Microsporidia</taxon>
        <taxon>Nosematidae</taxon>
        <taxon>Vittaforma</taxon>
    </lineage>
</organism>
<feature type="domain" description="Chromosome segregation protein Spc25 C-terminal" evidence="11">
    <location>
        <begin position="166"/>
        <end position="222"/>
    </location>
</feature>
<dbReference type="GO" id="GO:0031262">
    <property type="term" value="C:Ndc80 complex"/>
    <property type="evidence" value="ECO:0007669"/>
    <property type="project" value="InterPro"/>
</dbReference>
<evidence type="ECO:0000256" key="4">
    <source>
        <dbReference type="ARBA" id="ARBA00022776"/>
    </source>
</evidence>
<name>L2GMB5_VITCO</name>
<dbReference type="FunCoup" id="L2GMB5">
    <property type="interactions" value="46"/>
</dbReference>
<evidence type="ECO:0000256" key="10">
    <source>
        <dbReference type="SAM" id="Coils"/>
    </source>
</evidence>
<dbReference type="AlphaFoldDB" id="L2GMB5"/>
<gene>
    <name evidence="12" type="ORF">VICG_01003</name>
</gene>
<comment type="similarity">
    <text evidence="1 9">Belongs to the SPC25 family.</text>
</comment>
<protein>
    <recommendedName>
        <fullName evidence="9">Kinetochore protein SPC25</fullName>
    </recommendedName>
</protein>
<dbReference type="Proteomes" id="UP000011082">
    <property type="component" value="Unassembled WGS sequence"/>
</dbReference>
<dbReference type="VEuPathDB" id="MicrosporidiaDB:VICG_01003"/>
<dbReference type="CDD" id="cd23784">
    <property type="entry name" value="RWD_Spc25"/>
    <property type="match status" value="1"/>
</dbReference>
<evidence type="ECO:0000259" key="11">
    <source>
        <dbReference type="Pfam" id="PF08234"/>
    </source>
</evidence>
<keyword evidence="2 9" id="KW-0158">Chromosome</keyword>
<evidence type="ECO:0000256" key="8">
    <source>
        <dbReference type="ARBA" id="ARBA00023328"/>
    </source>
</evidence>
<feature type="coiled-coil region" evidence="10">
    <location>
        <begin position="19"/>
        <end position="148"/>
    </location>
</feature>
<evidence type="ECO:0000256" key="7">
    <source>
        <dbReference type="ARBA" id="ARBA00023306"/>
    </source>
</evidence>
<accession>L2GMB5</accession>